<name>A0A8X7PUK2_BRACI</name>
<feature type="region of interest" description="Disordered" evidence="1">
    <location>
        <begin position="98"/>
        <end position="120"/>
    </location>
</feature>
<sequence>MGCGKRRYAAIKMQTTWKLEYLTTLFLALVVDSDGSSFFWGLSSRLCGTMLRFFTSGTITTEILEKELLCCFPNPCHQVCALVESSTPEMNASNVMVNPNGQNHLSRPSPSSEQLVSQPTGPHMLQHMTHY</sequence>
<keyword evidence="2" id="KW-1133">Transmembrane helix</keyword>
<dbReference type="AlphaFoldDB" id="A0A8X7PUK2"/>
<reference evidence="3 4" key="1">
    <citation type="submission" date="2020-02" db="EMBL/GenBank/DDBJ databases">
        <authorList>
            <person name="Ma Q."/>
            <person name="Huang Y."/>
            <person name="Song X."/>
            <person name="Pei D."/>
        </authorList>
    </citation>
    <scope>NUCLEOTIDE SEQUENCE [LARGE SCALE GENOMIC DNA]</scope>
    <source>
        <strain evidence="3">Sxm20200214</strain>
        <tissue evidence="3">Leaf</tissue>
    </source>
</reference>
<proteinExistence type="predicted"/>
<evidence type="ECO:0000313" key="3">
    <source>
        <dbReference type="EMBL" id="KAG2257037.1"/>
    </source>
</evidence>
<keyword evidence="4" id="KW-1185">Reference proteome</keyword>
<protein>
    <submittedName>
        <fullName evidence="3">Uncharacterized protein</fullName>
    </submittedName>
</protein>
<organism evidence="3 4">
    <name type="scientific">Brassica carinata</name>
    <name type="common">Ethiopian mustard</name>
    <name type="synonym">Abyssinian cabbage</name>
    <dbReference type="NCBI Taxonomy" id="52824"/>
    <lineage>
        <taxon>Eukaryota</taxon>
        <taxon>Viridiplantae</taxon>
        <taxon>Streptophyta</taxon>
        <taxon>Embryophyta</taxon>
        <taxon>Tracheophyta</taxon>
        <taxon>Spermatophyta</taxon>
        <taxon>Magnoliopsida</taxon>
        <taxon>eudicotyledons</taxon>
        <taxon>Gunneridae</taxon>
        <taxon>Pentapetalae</taxon>
        <taxon>rosids</taxon>
        <taxon>malvids</taxon>
        <taxon>Brassicales</taxon>
        <taxon>Brassicaceae</taxon>
        <taxon>Brassiceae</taxon>
        <taxon>Brassica</taxon>
    </lineage>
</organism>
<feature type="transmembrane region" description="Helical" evidence="2">
    <location>
        <begin position="21"/>
        <end position="42"/>
    </location>
</feature>
<keyword evidence="2" id="KW-0472">Membrane</keyword>
<evidence type="ECO:0000313" key="4">
    <source>
        <dbReference type="Proteomes" id="UP000886595"/>
    </source>
</evidence>
<evidence type="ECO:0000256" key="2">
    <source>
        <dbReference type="SAM" id="Phobius"/>
    </source>
</evidence>
<dbReference type="Proteomes" id="UP000886595">
    <property type="component" value="Unassembled WGS sequence"/>
</dbReference>
<keyword evidence="2" id="KW-0812">Transmembrane</keyword>
<dbReference type="OrthoDB" id="2193432at2759"/>
<evidence type="ECO:0000256" key="1">
    <source>
        <dbReference type="SAM" id="MobiDB-lite"/>
    </source>
</evidence>
<accession>A0A8X7PUK2</accession>
<comment type="caution">
    <text evidence="3">The sequence shown here is derived from an EMBL/GenBank/DDBJ whole genome shotgun (WGS) entry which is preliminary data.</text>
</comment>
<gene>
    <name evidence="3" type="ORF">Bca52824_076331</name>
</gene>
<dbReference type="EMBL" id="JAAMPC010000015">
    <property type="protein sequence ID" value="KAG2257037.1"/>
    <property type="molecule type" value="Genomic_DNA"/>
</dbReference>